<keyword evidence="5" id="KW-0175">Coiled coil</keyword>
<feature type="coiled-coil region" evidence="5">
    <location>
        <begin position="1175"/>
        <end position="1253"/>
    </location>
</feature>
<evidence type="ECO:0000259" key="9">
    <source>
        <dbReference type="PROSITE" id="PS50022"/>
    </source>
</evidence>
<dbReference type="SUPFAM" id="SSF49785">
    <property type="entry name" value="Galactose-binding domain-like"/>
    <property type="match status" value="2"/>
</dbReference>
<sequence length="1692" mass="186905">MKKSRRLLAVLLAAAITATTLTPLNAFAATNGEMDIDSLQVSSLNQPLGIDKTPTFSWQLGSNEYGKGQSAYRIIVASTEENAKAHKGDVWDSEQIQSEDNYDVLYAGPALASKTKYYWAVEVWDEDKNSIGWSDVSTFETGILNQDEWKGEWIGINGTDMTFDGANWIWRRNGSGFSGVPAGHQYFRKTFTVNTEKEISSVYVGVTADDEYSLYVNGEKVGENGGTDSWKNGKLFEIGKQINKDGNNVIAIDAFNSTNGYAGALSKVEVSYTDGTKDTFVTDDSWKVSETEPVEGWTSADFDDSQWLVPDQVVKYGEAPWGKGVEPSPEDAAFAATVLREEFATEEGKEIKNARAYVAGLGFFEMKINGQLPDDSVMNPANTQYTQTVLYRTFDVTNLLKKGNNAIGIELGNSFYNETCSVWNWQSAAWRDDPKLRMELDIEYTDGTHQTITTDNETWKATKDGPITTNSIYYGETYDARKELTGYDQANYNEEGWAPAQEMKAPAGALTAQVMEPIRRTKSITLSQDQVKKLDNGSYVLYVPEMLAGWIKLNMHNAEPGQKVTITYGEKLNSDGTVQKLGGKDGVNSGWWPKAYNQQDNYICKGGETETFEPKFSYKGYQYVQIDNYPGELKAEDIVCYRTSNDMEITGHFESSNELINHLHDMMMTTMSNNMQGKPTDTPVWEKNGWLGDANVALQTMSYNYGYENMLTQFIETMEDCQDELGNVPNMVPTQGWGNDNTVVWNSIFVFGVDQMWDTYGIESYIEEQYPAMRELALKDIEYSKSNGWTWSDGQLADWVSPMGQGDENSGLQYSESPNEGSGIAGTGFAYRLLSVMADLADKLNKPEDAAEYREAMANIYEAFNAKFYRPEQQIYETTTWSNIGPHRSKYRQTSNLVPLAFGLVPEEYKEGVLLNLVKDIRDKNYHLDTGCVGTELILPVLSENGYADVAYKILEQTSYPSWGYMANHKGGTSLWEMWEDTSRSLGHYFLGTYDEWLFKGIGGIKDMKDGYKTFTIEPMVGGTQDYANVSVDTVRGTITSNWTWDGNNATFDITVPVGSTATVILPSDSVDKVAVGKGVEGILNSEAKDGKTYLTVTSGSYQFSTSVVKDENAVDTLDLKIAINQANGLDQIDYDADAWATFRAVIDEAEALVNDSTADQTAIDTMTEKVLAAIEEVKTHINQSRQALKELVANAESPNPVAHPQEYIDAFNNALAAAEEACGDINKTNEELDQLKANLEKAIADLDANKYENYAQNGAVDARSTYESPDWGWGKAFLVDGDRKNLTEKGEYTGYSSDVGEVRTKDHEEWVSVDLGEVQKINSVVFYAPTQSPSTPGTCYGFPKTFDIQVSTNGQDWTTVASEKDYPVPSYGPIVFSFDEVDAKYVKLYAYNLNPKVTDFGYYYLQLSEMEVYNSPNVETPKPPVESNKDILNKVIAYAENAANSEEFNNVIKDVQESFNEALAAAQKVAENNAATQEEVDAAWKALMTEIHKLGFVKGDITSLEQLVATAKEFDLSKYVEAGQAEFKEALAAAEALIADKDNAMQAEIETAETNLLNAMLNLRYKADKSILEEVVAKANDVDANAYTAESYAVLSAAVAEANDVLANENATQEEVDTAVANVQAAMSGLVAVDNNTAEDNTVDNTTQTGQESTTTKANAAKTGDVAPIAGLALLSIAGASVIALRKKHNK</sequence>
<evidence type="ECO:0000313" key="10">
    <source>
        <dbReference type="EMBL" id="MBC5786468.1"/>
    </source>
</evidence>
<proteinExistence type="predicted"/>
<dbReference type="Pfam" id="PF05592">
    <property type="entry name" value="Bac_rhamnosid"/>
    <property type="match status" value="1"/>
</dbReference>
<feature type="signal peptide" evidence="8">
    <location>
        <begin position="1"/>
        <end position="28"/>
    </location>
</feature>
<evidence type="ECO:0000313" key="11">
    <source>
        <dbReference type="Proteomes" id="UP000649151"/>
    </source>
</evidence>
<keyword evidence="8" id="KW-0732">Signal</keyword>
<dbReference type="Gene3D" id="2.60.420.10">
    <property type="entry name" value="Maltose phosphorylase, domain 3"/>
    <property type="match status" value="1"/>
</dbReference>
<dbReference type="Pfam" id="PF25788">
    <property type="entry name" value="Ig_Rha78A_N"/>
    <property type="match status" value="1"/>
</dbReference>
<dbReference type="InterPro" id="IPR008928">
    <property type="entry name" value="6-hairpin_glycosidase_sf"/>
</dbReference>
<protein>
    <recommendedName>
        <fullName evidence="2">alpha-L-rhamnosidase</fullName>
        <ecNumber evidence="2">3.2.1.40</ecNumber>
    </recommendedName>
</protein>
<evidence type="ECO:0000256" key="5">
    <source>
        <dbReference type="SAM" id="Coils"/>
    </source>
</evidence>
<keyword evidence="7" id="KW-1133">Transmembrane helix</keyword>
<evidence type="ECO:0000256" key="3">
    <source>
        <dbReference type="ARBA" id="ARBA00022801"/>
    </source>
</evidence>
<dbReference type="PROSITE" id="PS50022">
    <property type="entry name" value="FA58C_3"/>
    <property type="match status" value="1"/>
</dbReference>
<evidence type="ECO:0000256" key="8">
    <source>
        <dbReference type="SAM" id="SignalP"/>
    </source>
</evidence>
<reference evidence="10 11" key="1">
    <citation type="submission" date="2020-08" db="EMBL/GenBank/DDBJ databases">
        <title>Genome public.</title>
        <authorList>
            <person name="Liu C."/>
            <person name="Sun Q."/>
        </authorList>
    </citation>
    <scope>NUCLEOTIDE SEQUENCE [LARGE SCALE GENOMIC DNA]</scope>
    <source>
        <strain evidence="10 11">NSJ-27</strain>
    </source>
</reference>
<dbReference type="RefSeq" id="WP_186995799.1">
    <property type="nucleotide sequence ID" value="NZ_JACOQK010000001.1"/>
</dbReference>
<keyword evidence="4" id="KW-0326">Glycosidase</keyword>
<dbReference type="InterPro" id="IPR012341">
    <property type="entry name" value="6hp_glycosidase-like_sf"/>
</dbReference>
<dbReference type="InterPro" id="IPR013737">
    <property type="entry name" value="Bac_rhamnosid_N"/>
</dbReference>
<comment type="caution">
    <text evidence="10">The sequence shown here is derived from an EMBL/GenBank/DDBJ whole genome shotgun (WGS) entry which is preliminary data.</text>
</comment>
<dbReference type="InterPro" id="IPR000421">
    <property type="entry name" value="FA58C"/>
</dbReference>
<keyword evidence="3 10" id="KW-0378">Hydrolase</keyword>
<dbReference type="Pfam" id="PF07554">
    <property type="entry name" value="FIVAR"/>
    <property type="match status" value="5"/>
</dbReference>
<accession>A0ABR7IN00</accession>
<keyword evidence="7" id="KW-0812">Transmembrane</keyword>
<dbReference type="Gene3D" id="1.50.10.10">
    <property type="match status" value="1"/>
</dbReference>
<dbReference type="Gene3D" id="2.60.120.260">
    <property type="entry name" value="Galactose-binding domain-like"/>
    <property type="match status" value="4"/>
</dbReference>
<dbReference type="PANTHER" id="PTHR33307">
    <property type="entry name" value="ALPHA-RHAMNOSIDASE (EUROFUNG)"/>
    <property type="match status" value="1"/>
</dbReference>
<feature type="chain" id="PRO_5046856370" description="alpha-L-rhamnosidase" evidence="8">
    <location>
        <begin position="29"/>
        <end position="1692"/>
    </location>
</feature>
<feature type="domain" description="F5/8 type C" evidence="9">
    <location>
        <begin position="1244"/>
        <end position="1416"/>
    </location>
</feature>
<dbReference type="InterPro" id="IPR013783">
    <property type="entry name" value="Ig-like_fold"/>
</dbReference>
<feature type="compositionally biased region" description="Low complexity" evidence="6">
    <location>
        <begin position="1647"/>
        <end position="1657"/>
    </location>
</feature>
<evidence type="ECO:0000256" key="1">
    <source>
        <dbReference type="ARBA" id="ARBA00001445"/>
    </source>
</evidence>
<gene>
    <name evidence="10" type="ORF">H8Z77_00285</name>
</gene>
<organism evidence="10 11">
    <name type="scientific">Clostridium facile</name>
    <dbReference type="NCBI Taxonomy" id="2763035"/>
    <lineage>
        <taxon>Bacteria</taxon>
        <taxon>Bacillati</taxon>
        <taxon>Bacillota</taxon>
        <taxon>Clostridia</taxon>
        <taxon>Eubacteriales</taxon>
        <taxon>Clostridiaceae</taxon>
        <taxon>Clostridium</taxon>
    </lineage>
</organism>
<feature type="region of interest" description="Disordered" evidence="6">
    <location>
        <begin position="1638"/>
        <end position="1659"/>
    </location>
</feature>
<dbReference type="Gene3D" id="2.60.40.10">
    <property type="entry name" value="Immunoglobulins"/>
    <property type="match status" value="1"/>
</dbReference>
<evidence type="ECO:0000256" key="6">
    <source>
        <dbReference type="SAM" id="MobiDB-lite"/>
    </source>
</evidence>
<dbReference type="Pfam" id="PF17389">
    <property type="entry name" value="Bac_rhamnosid6H"/>
    <property type="match status" value="1"/>
</dbReference>
<dbReference type="EMBL" id="JACOQK010000001">
    <property type="protein sequence ID" value="MBC5786468.1"/>
    <property type="molecule type" value="Genomic_DNA"/>
</dbReference>
<dbReference type="GO" id="GO:0016787">
    <property type="term" value="F:hydrolase activity"/>
    <property type="evidence" value="ECO:0007669"/>
    <property type="project" value="UniProtKB-KW"/>
</dbReference>
<dbReference type="InterPro" id="IPR016007">
    <property type="entry name" value="Alpha_rhamnosid"/>
</dbReference>
<name>A0ABR7IN00_9CLOT</name>
<dbReference type="InterPro" id="IPR008902">
    <property type="entry name" value="Rhamnosid_concanavalin"/>
</dbReference>
<comment type="catalytic activity">
    <reaction evidence="1">
        <text>Hydrolysis of terminal non-reducing alpha-L-rhamnose residues in alpha-L-rhamnosides.</text>
        <dbReference type="EC" id="3.2.1.40"/>
    </reaction>
</comment>
<evidence type="ECO:0000256" key="2">
    <source>
        <dbReference type="ARBA" id="ARBA00012652"/>
    </source>
</evidence>
<keyword evidence="7" id="KW-0472">Membrane</keyword>
<dbReference type="PANTHER" id="PTHR33307:SF6">
    <property type="entry name" value="ALPHA-RHAMNOSIDASE (EUROFUNG)-RELATED"/>
    <property type="match status" value="1"/>
</dbReference>
<feature type="transmembrane region" description="Helical" evidence="7">
    <location>
        <begin position="1667"/>
        <end position="1686"/>
    </location>
</feature>
<keyword evidence="11" id="KW-1185">Reference proteome</keyword>
<dbReference type="EC" id="3.2.1.40" evidence="2"/>
<dbReference type="SUPFAM" id="SSF48208">
    <property type="entry name" value="Six-hairpin glycosidases"/>
    <property type="match status" value="1"/>
</dbReference>
<dbReference type="InterPro" id="IPR008979">
    <property type="entry name" value="Galactose-bd-like_sf"/>
</dbReference>
<evidence type="ECO:0000256" key="4">
    <source>
        <dbReference type="ARBA" id="ARBA00023295"/>
    </source>
</evidence>
<dbReference type="InterPro" id="IPR035398">
    <property type="entry name" value="Bac_rhamnosid_C"/>
</dbReference>
<dbReference type="InterPro" id="IPR035396">
    <property type="entry name" value="Bac_rhamnosid6H"/>
</dbReference>
<evidence type="ECO:0000256" key="7">
    <source>
        <dbReference type="SAM" id="Phobius"/>
    </source>
</evidence>
<dbReference type="Pfam" id="PF17390">
    <property type="entry name" value="Bac_rhamnosid_C"/>
    <property type="match status" value="1"/>
</dbReference>
<dbReference type="Gene3D" id="1.20.1270.90">
    <property type="entry name" value="AF1782-like"/>
    <property type="match status" value="5"/>
</dbReference>
<dbReference type="Pfam" id="PF08531">
    <property type="entry name" value="Bac_rhamnosid_N"/>
    <property type="match status" value="1"/>
</dbReference>
<dbReference type="Pfam" id="PF22633">
    <property type="entry name" value="F5_F8_type_C_2"/>
    <property type="match status" value="1"/>
</dbReference>
<dbReference type="Proteomes" id="UP000649151">
    <property type="component" value="Unassembled WGS sequence"/>
</dbReference>